<sequence length="272" mass="31294">MNRAECFIKYNLPAEREAKSAVEKLLTFVKWKKHCKVLDVGCATGNVTHDVLRPKLPVTTSKVIGIDRDRTVVEYANAKYGGGKLRFQHVDIVHDRNFVDSHLNYFDHVVSFSCLHFVREQETALKHIHKMLRPGGDFSFSCVTSSNFFKVIAHMALTDKWRPHIADYENFISPYQFSQNPLGELEDLLVKAGFRVTNLTIEPRGAKLSLSYWPGHFISHIPMEIPADLRQEFGLSILKTIRELNLCGFDEDHVEYFDCYFDSVFSHVIKPD</sequence>
<feature type="domain" description="Methyltransferase type 12" evidence="1">
    <location>
        <begin position="38"/>
        <end position="137"/>
    </location>
</feature>
<dbReference type="CDD" id="cd02440">
    <property type="entry name" value="AdoMet_MTases"/>
    <property type="match status" value="1"/>
</dbReference>
<dbReference type="Pfam" id="PF08242">
    <property type="entry name" value="Methyltransf_12"/>
    <property type="match status" value="1"/>
</dbReference>
<dbReference type="PANTHER" id="PTHR43861">
    <property type="entry name" value="TRANS-ACONITATE 2-METHYLTRANSFERASE-RELATED"/>
    <property type="match status" value="1"/>
</dbReference>
<name>A0A1Y1LF13_PHOPY</name>
<dbReference type="SUPFAM" id="SSF53335">
    <property type="entry name" value="S-adenosyl-L-methionine-dependent methyltransferases"/>
    <property type="match status" value="1"/>
</dbReference>
<dbReference type="EMBL" id="GEZM01057620">
    <property type="protein sequence ID" value="JAV72214.1"/>
    <property type="molecule type" value="Transcribed_RNA"/>
</dbReference>
<evidence type="ECO:0000259" key="1">
    <source>
        <dbReference type="Pfam" id="PF08242"/>
    </source>
</evidence>
<reference evidence="2" key="1">
    <citation type="journal article" date="2016" name="Sci. Rep.">
        <title>Molecular characterization of firefly nuptial gifts: a multi-omics approach sheds light on postcopulatory sexual selection.</title>
        <authorList>
            <person name="Al-Wathiqui N."/>
            <person name="Fallon T.R."/>
            <person name="South A."/>
            <person name="Weng J.K."/>
            <person name="Lewis S.M."/>
        </authorList>
    </citation>
    <scope>NUCLEOTIDE SEQUENCE</scope>
</reference>
<organism evidence="2">
    <name type="scientific">Photinus pyralis</name>
    <name type="common">Common eastern firefly</name>
    <name type="synonym">Lampyris pyralis</name>
    <dbReference type="NCBI Taxonomy" id="7054"/>
    <lineage>
        <taxon>Eukaryota</taxon>
        <taxon>Metazoa</taxon>
        <taxon>Ecdysozoa</taxon>
        <taxon>Arthropoda</taxon>
        <taxon>Hexapoda</taxon>
        <taxon>Insecta</taxon>
        <taxon>Pterygota</taxon>
        <taxon>Neoptera</taxon>
        <taxon>Endopterygota</taxon>
        <taxon>Coleoptera</taxon>
        <taxon>Polyphaga</taxon>
        <taxon>Elateriformia</taxon>
        <taxon>Elateroidea</taxon>
        <taxon>Lampyridae</taxon>
        <taxon>Lampyrinae</taxon>
        <taxon>Photinus</taxon>
    </lineage>
</organism>
<dbReference type="Gene3D" id="3.40.50.150">
    <property type="entry name" value="Vaccinia Virus protein VP39"/>
    <property type="match status" value="1"/>
</dbReference>
<dbReference type="PANTHER" id="PTHR43861:SF1">
    <property type="entry name" value="TRANS-ACONITATE 2-METHYLTRANSFERASE"/>
    <property type="match status" value="1"/>
</dbReference>
<evidence type="ECO:0000313" key="2">
    <source>
        <dbReference type="EMBL" id="JAV72214.1"/>
    </source>
</evidence>
<dbReference type="AlphaFoldDB" id="A0A1Y1LF13"/>
<accession>A0A1Y1LF13</accession>
<dbReference type="InterPro" id="IPR029063">
    <property type="entry name" value="SAM-dependent_MTases_sf"/>
</dbReference>
<proteinExistence type="predicted"/>
<protein>
    <recommendedName>
        <fullName evidence="1">Methyltransferase type 12 domain-containing protein</fullName>
    </recommendedName>
</protein>
<dbReference type="InterPro" id="IPR013217">
    <property type="entry name" value="Methyltransf_12"/>
</dbReference>